<evidence type="ECO:0000256" key="2">
    <source>
        <dbReference type="ARBA" id="ARBA00011233"/>
    </source>
</evidence>
<keyword evidence="10" id="KW-0732">Signal</keyword>
<dbReference type="InterPro" id="IPR001287">
    <property type="entry name" value="NO2-reductase_Cu"/>
</dbReference>
<keyword evidence="5 10" id="KW-0479">Metal-binding</keyword>
<dbReference type="Pfam" id="PF07732">
    <property type="entry name" value="Cu-oxidase_3"/>
    <property type="match status" value="1"/>
</dbReference>
<evidence type="ECO:0000256" key="4">
    <source>
        <dbReference type="ARBA" id="ARBA00017290"/>
    </source>
</evidence>
<protein>
    <recommendedName>
        <fullName evidence="4 10">Copper-containing nitrite reductase</fullName>
        <ecNumber evidence="3 10">1.7.2.1</ecNumber>
    </recommendedName>
</protein>
<evidence type="ECO:0000256" key="1">
    <source>
        <dbReference type="ARBA" id="ARBA00010609"/>
    </source>
</evidence>
<gene>
    <name evidence="12" type="primary">nirK</name>
    <name evidence="12" type="ORF">GCM10022276_28700</name>
</gene>
<evidence type="ECO:0000256" key="3">
    <source>
        <dbReference type="ARBA" id="ARBA00011882"/>
    </source>
</evidence>
<comment type="cofactor">
    <cofactor evidence="10">
        <name>Cu(+)</name>
        <dbReference type="ChEBI" id="CHEBI:49552"/>
    </cofactor>
    <text evidence="10">Binds 1 Cu(+) ion.</text>
</comment>
<feature type="signal peptide" evidence="10">
    <location>
        <begin position="1"/>
        <end position="23"/>
    </location>
</feature>
<dbReference type="CDD" id="cd04208">
    <property type="entry name" value="CuRO_2_CuNIR"/>
    <property type="match status" value="1"/>
</dbReference>
<evidence type="ECO:0000313" key="13">
    <source>
        <dbReference type="Proteomes" id="UP001500827"/>
    </source>
</evidence>
<dbReference type="InterPro" id="IPR011707">
    <property type="entry name" value="Cu-oxidase-like_N"/>
</dbReference>
<comment type="catalytic activity">
    <reaction evidence="9 10">
        <text>nitric oxide + Fe(III)-[cytochrome c] + H2O = Fe(II)-[cytochrome c] + nitrite + 2 H(+)</text>
        <dbReference type="Rhea" id="RHEA:15233"/>
        <dbReference type="Rhea" id="RHEA-COMP:10350"/>
        <dbReference type="Rhea" id="RHEA-COMP:14399"/>
        <dbReference type="ChEBI" id="CHEBI:15377"/>
        <dbReference type="ChEBI" id="CHEBI:15378"/>
        <dbReference type="ChEBI" id="CHEBI:16301"/>
        <dbReference type="ChEBI" id="CHEBI:16480"/>
        <dbReference type="ChEBI" id="CHEBI:29033"/>
        <dbReference type="ChEBI" id="CHEBI:29034"/>
        <dbReference type="EC" id="1.7.2.1"/>
    </reaction>
</comment>
<dbReference type="Proteomes" id="UP001500827">
    <property type="component" value="Unassembled WGS sequence"/>
</dbReference>
<evidence type="ECO:0000256" key="9">
    <source>
        <dbReference type="ARBA" id="ARBA00049340"/>
    </source>
</evidence>
<proteinExistence type="inferred from homology"/>
<reference evidence="13" key="1">
    <citation type="journal article" date="2019" name="Int. J. Syst. Evol. Microbiol.">
        <title>The Global Catalogue of Microorganisms (GCM) 10K type strain sequencing project: providing services to taxonomists for standard genome sequencing and annotation.</title>
        <authorList>
            <consortium name="The Broad Institute Genomics Platform"/>
            <consortium name="The Broad Institute Genome Sequencing Center for Infectious Disease"/>
            <person name="Wu L."/>
            <person name="Ma J."/>
        </authorList>
    </citation>
    <scope>NUCLEOTIDE SEQUENCE [LARGE SCALE GENOMIC DNA]</scope>
    <source>
        <strain evidence="13">JCM 17543</strain>
    </source>
</reference>
<evidence type="ECO:0000256" key="6">
    <source>
        <dbReference type="ARBA" id="ARBA00022737"/>
    </source>
</evidence>
<evidence type="ECO:0000259" key="11">
    <source>
        <dbReference type="Pfam" id="PF07732"/>
    </source>
</evidence>
<dbReference type="PANTHER" id="PTHR11709:SF394">
    <property type="entry name" value="FI03373P-RELATED"/>
    <property type="match status" value="1"/>
</dbReference>
<dbReference type="InterPro" id="IPR008972">
    <property type="entry name" value="Cupredoxin"/>
</dbReference>
<dbReference type="SUPFAM" id="SSF49503">
    <property type="entry name" value="Cupredoxins"/>
    <property type="match status" value="2"/>
</dbReference>
<dbReference type="NCBIfam" id="TIGR02376">
    <property type="entry name" value="Cu_nitrite_red"/>
    <property type="match status" value="1"/>
</dbReference>
<feature type="domain" description="Plastocyanin-like" evidence="11">
    <location>
        <begin position="72"/>
        <end position="178"/>
    </location>
</feature>
<keyword evidence="7 10" id="KW-0560">Oxidoreductase</keyword>
<dbReference type="CDD" id="cd11020">
    <property type="entry name" value="CuRO_1_CuNIR"/>
    <property type="match status" value="1"/>
</dbReference>
<comment type="similarity">
    <text evidence="1 10">Belongs to the multicopper oxidase family.</text>
</comment>
<dbReference type="EMBL" id="BAABBM010000001">
    <property type="protein sequence ID" value="GAA3908650.1"/>
    <property type="molecule type" value="Genomic_DNA"/>
</dbReference>
<dbReference type="InterPro" id="IPR045087">
    <property type="entry name" value="Cu-oxidase_fam"/>
</dbReference>
<comment type="cofactor">
    <cofactor evidence="10">
        <name>Cu(2+)</name>
        <dbReference type="ChEBI" id="CHEBI:29036"/>
    </cofactor>
    <text evidence="10">Binds 1 Cu(+) ion.</text>
</comment>
<dbReference type="PRINTS" id="PR00695">
    <property type="entry name" value="CUNO2RDTASE"/>
</dbReference>
<evidence type="ECO:0000256" key="10">
    <source>
        <dbReference type="RuleBase" id="RU365025"/>
    </source>
</evidence>
<sequence>MKPHRQLLLASVAALLLAVPAFAAEGPAVQPAAPVSNAADIVRDPADLPGPLARRTPATVTVNLETVEITGRLDDGTTYDYWTYNRKVPGPFIRVRVGDTVVVNLKNDGTSGMMHNIDLHAVSGPGGGAVATMARPGEAKGFTFKALHPGLYVYHCAVPMAAQHIANGMYGMILVEPGQGLPKVDHEYYVMQGEIYTEQPNGTKGELTQSIDKLIAEQPDYMVFNGAVDGLARKPLKAKTGETVRIFFGDGGPDKDSSFHIIGGIFDSALPYGSFDAPAVGNVQTITVPPGGAAVVEFKPAVPGKFFLVDHALSRVEKGLKGTIEVSGEARADLFRPNQPVDSALAASSGH</sequence>
<dbReference type="Gene3D" id="2.60.40.420">
    <property type="entry name" value="Cupredoxins - blue copper proteins"/>
    <property type="match status" value="2"/>
</dbReference>
<evidence type="ECO:0000256" key="7">
    <source>
        <dbReference type="ARBA" id="ARBA00023002"/>
    </source>
</evidence>
<accession>A0ABP7LW13</accession>
<evidence type="ECO:0000256" key="5">
    <source>
        <dbReference type="ARBA" id="ARBA00022723"/>
    </source>
</evidence>
<comment type="subunit">
    <text evidence="2 10">Homotrimer.</text>
</comment>
<evidence type="ECO:0000256" key="8">
    <source>
        <dbReference type="ARBA" id="ARBA00023008"/>
    </source>
</evidence>
<dbReference type="PANTHER" id="PTHR11709">
    <property type="entry name" value="MULTI-COPPER OXIDASE"/>
    <property type="match status" value="1"/>
</dbReference>
<keyword evidence="8 10" id="KW-0186">Copper</keyword>
<keyword evidence="6" id="KW-0677">Repeat</keyword>
<evidence type="ECO:0000313" key="12">
    <source>
        <dbReference type="EMBL" id="GAA3908650.1"/>
    </source>
</evidence>
<organism evidence="12 13">
    <name type="scientific">Sphingomonas limnosediminicola</name>
    <dbReference type="NCBI Taxonomy" id="940133"/>
    <lineage>
        <taxon>Bacteria</taxon>
        <taxon>Pseudomonadati</taxon>
        <taxon>Pseudomonadota</taxon>
        <taxon>Alphaproteobacteria</taxon>
        <taxon>Sphingomonadales</taxon>
        <taxon>Sphingomonadaceae</taxon>
        <taxon>Sphingomonas</taxon>
    </lineage>
</organism>
<feature type="chain" id="PRO_5045001015" description="Copper-containing nitrite reductase" evidence="10">
    <location>
        <begin position="24"/>
        <end position="351"/>
    </location>
</feature>
<keyword evidence="13" id="KW-1185">Reference proteome</keyword>
<dbReference type="EC" id="1.7.2.1" evidence="3 10"/>
<name>A0ABP7LW13_9SPHN</name>
<comment type="caution">
    <text evidence="12">The sequence shown here is derived from an EMBL/GenBank/DDBJ whole genome shotgun (WGS) entry which is preliminary data.</text>
</comment>